<feature type="transmembrane region" description="Helical" evidence="2">
    <location>
        <begin position="12"/>
        <end position="32"/>
    </location>
</feature>
<evidence type="ECO:0000313" key="4">
    <source>
        <dbReference type="Proteomes" id="UP001305606"/>
    </source>
</evidence>
<keyword evidence="4" id="KW-1185">Reference proteome</keyword>
<dbReference type="RefSeq" id="WP_311036847.1">
    <property type="nucleotide sequence ID" value="NZ_CP117522.1"/>
</dbReference>
<keyword evidence="2" id="KW-1133">Transmembrane helix</keyword>
<feature type="region of interest" description="Disordered" evidence="1">
    <location>
        <begin position="217"/>
        <end position="241"/>
    </location>
</feature>
<dbReference type="Proteomes" id="UP001305606">
    <property type="component" value="Chromosome"/>
</dbReference>
<dbReference type="EMBL" id="CP117522">
    <property type="protein sequence ID" value="WNE97998.1"/>
    <property type="molecule type" value="Genomic_DNA"/>
</dbReference>
<dbReference type="PROSITE" id="PS51257">
    <property type="entry name" value="PROKAR_LIPOPROTEIN"/>
    <property type="match status" value="1"/>
</dbReference>
<proteinExistence type="predicted"/>
<evidence type="ECO:0008006" key="5">
    <source>
        <dbReference type="Google" id="ProtNLM"/>
    </source>
</evidence>
<keyword evidence="2" id="KW-0472">Membrane</keyword>
<protein>
    <recommendedName>
        <fullName evidence="5">Lipoprotein CseA</fullName>
    </recommendedName>
</protein>
<evidence type="ECO:0000256" key="1">
    <source>
        <dbReference type="SAM" id="MobiDB-lite"/>
    </source>
</evidence>
<gene>
    <name evidence="3" type="ORF">PS467_23055</name>
</gene>
<evidence type="ECO:0000313" key="3">
    <source>
        <dbReference type="EMBL" id="WNE97998.1"/>
    </source>
</evidence>
<name>A0ABY9V2V8_9ACTN</name>
<keyword evidence="2" id="KW-0812">Transmembrane</keyword>
<evidence type="ECO:0000256" key="2">
    <source>
        <dbReference type="SAM" id="Phobius"/>
    </source>
</evidence>
<reference evidence="3 4" key="1">
    <citation type="submission" date="2023-02" db="EMBL/GenBank/DDBJ databases">
        <title>Streptomyces sp. SCA4-21 with antifungal activity against Fusarium oxysporum f. sp. cubense, Streptomyces sp. SCA2-17 with antifungal activity against Fusarium oxysporum f. sp. cubense.</title>
        <authorList>
            <person name="Qi D."/>
        </authorList>
    </citation>
    <scope>NUCLEOTIDE SEQUENCE [LARGE SCALE GENOMIC DNA]</scope>
    <source>
        <strain evidence="3 4">SCA4-21</strain>
    </source>
</reference>
<feature type="compositionally biased region" description="Basic and acidic residues" evidence="1">
    <location>
        <begin position="217"/>
        <end position="227"/>
    </location>
</feature>
<sequence length="241" mass="24888">MRGLTRASPGATAMLAGGAVVGLAAVGGWMLAGCGTAGQGVRKEGPARTEWASAAANSGAYAGGPASGLPSTARQKAEAVRLVKADPNVSDDLKASLKPCGADDEGEQRAKGYPVDVTYGRLTGATTSDLVINVMSCADGFGIGSYVYREVDGRYESVFRDEQPPVYAAVSGGELRVTKLSYASEDAVCCPSSEDVLTYRWTAARKVFTVLSRKHTDYSKNVPKDDPTPAPPAGADDGTEG</sequence>
<accession>A0ABY9V2V8</accession>
<organism evidence="3 4">
    <name type="scientific">Streptomyces luomodiensis</name>
    <dbReference type="NCBI Taxonomy" id="3026192"/>
    <lineage>
        <taxon>Bacteria</taxon>
        <taxon>Bacillati</taxon>
        <taxon>Actinomycetota</taxon>
        <taxon>Actinomycetes</taxon>
        <taxon>Kitasatosporales</taxon>
        <taxon>Streptomycetaceae</taxon>
        <taxon>Streptomyces</taxon>
    </lineage>
</organism>